<comment type="caution">
    <text evidence="1">The sequence shown here is derived from an EMBL/GenBank/DDBJ whole genome shotgun (WGS) entry which is preliminary data.</text>
</comment>
<evidence type="ECO:0000313" key="1">
    <source>
        <dbReference type="EMBL" id="MBB6106402.1"/>
    </source>
</evidence>
<dbReference type="AlphaFoldDB" id="A0A7W9U3L4"/>
<gene>
    <name evidence="1" type="ORF">F4827_006277</name>
</gene>
<keyword evidence="2" id="KW-1185">Reference proteome</keyword>
<name>A0A7W9U3L4_9BURK</name>
<organism evidence="1 2">
    <name type="scientific">Paraburkholderia bannensis</name>
    <dbReference type="NCBI Taxonomy" id="765414"/>
    <lineage>
        <taxon>Bacteria</taxon>
        <taxon>Pseudomonadati</taxon>
        <taxon>Pseudomonadota</taxon>
        <taxon>Betaproteobacteria</taxon>
        <taxon>Burkholderiales</taxon>
        <taxon>Burkholderiaceae</taxon>
        <taxon>Paraburkholderia</taxon>
    </lineage>
</organism>
<proteinExistence type="predicted"/>
<protein>
    <submittedName>
        <fullName evidence="1">Uncharacterized protein</fullName>
    </submittedName>
</protein>
<reference evidence="1 2" key="1">
    <citation type="submission" date="2020-08" db="EMBL/GenBank/DDBJ databases">
        <title>Above-ground endophytic microbial communities from plants in different locations in the United States.</title>
        <authorList>
            <person name="Frank C."/>
        </authorList>
    </citation>
    <scope>NUCLEOTIDE SEQUENCE [LARGE SCALE GENOMIC DNA]</scope>
    <source>
        <strain evidence="1 2">WP4_2_2</strain>
    </source>
</reference>
<dbReference type="Proteomes" id="UP000571554">
    <property type="component" value="Unassembled WGS sequence"/>
</dbReference>
<sequence>MLSASAWASGNVVAHDALQVFLRPTMHLFYRHRVIDVRDSQIKYLDGWDGPTLQDSSKASD</sequence>
<dbReference type="EMBL" id="JACHBW010000026">
    <property type="protein sequence ID" value="MBB6106402.1"/>
    <property type="molecule type" value="Genomic_DNA"/>
</dbReference>
<accession>A0A7W9U3L4</accession>
<evidence type="ECO:0000313" key="2">
    <source>
        <dbReference type="Proteomes" id="UP000571554"/>
    </source>
</evidence>